<evidence type="ECO:0000259" key="1">
    <source>
        <dbReference type="Pfam" id="PF00534"/>
    </source>
</evidence>
<proteinExistence type="predicted"/>
<dbReference type="OrthoDB" id="9802525at2"/>
<dbReference type="InterPro" id="IPR001296">
    <property type="entry name" value="Glyco_trans_1"/>
</dbReference>
<evidence type="ECO:0000313" key="4">
    <source>
        <dbReference type="Proteomes" id="UP000308901"/>
    </source>
</evidence>
<keyword evidence="4" id="KW-1185">Reference proteome</keyword>
<dbReference type="RefSeq" id="WP_138152587.1">
    <property type="nucleotide sequence ID" value="NZ_VANU01000003.1"/>
</dbReference>
<dbReference type="PANTHER" id="PTHR45947:SF3">
    <property type="entry name" value="SULFOQUINOVOSYL TRANSFERASE SQD2"/>
    <property type="match status" value="1"/>
</dbReference>
<comment type="caution">
    <text evidence="3">The sequence shown here is derived from an EMBL/GenBank/DDBJ whole genome shotgun (WGS) entry which is preliminary data.</text>
</comment>
<evidence type="ECO:0000313" key="3">
    <source>
        <dbReference type="EMBL" id="TLP38592.1"/>
    </source>
</evidence>
<feature type="domain" description="Glycosyltransferase subfamily 4-like N-terminal" evidence="2">
    <location>
        <begin position="16"/>
        <end position="186"/>
    </location>
</feature>
<dbReference type="EMBL" id="VANU01000003">
    <property type="protein sequence ID" value="TLP38592.1"/>
    <property type="molecule type" value="Genomic_DNA"/>
</dbReference>
<name>A0A5R8Y202_9BACT</name>
<dbReference type="Pfam" id="PF00534">
    <property type="entry name" value="Glycos_transf_1"/>
    <property type="match status" value="1"/>
</dbReference>
<reference evidence="3 4" key="1">
    <citation type="submission" date="2019-05" db="EMBL/GenBank/DDBJ databases">
        <title>Arcobacter sp. nov., isolated from sea sediment.</title>
        <authorList>
            <person name="Kim W."/>
        </authorList>
    </citation>
    <scope>NUCLEOTIDE SEQUENCE [LARGE SCALE GENOMIC DNA]</scope>
    <source>
        <strain evidence="3 4">CAU 1517</strain>
    </source>
</reference>
<dbReference type="Proteomes" id="UP000308901">
    <property type="component" value="Unassembled WGS sequence"/>
</dbReference>
<gene>
    <name evidence="3" type="ORF">FDK22_09025</name>
</gene>
<dbReference type="InterPro" id="IPR050194">
    <property type="entry name" value="Glycosyltransferase_grp1"/>
</dbReference>
<dbReference type="AlphaFoldDB" id="A0A5R8Y202"/>
<evidence type="ECO:0000259" key="2">
    <source>
        <dbReference type="Pfam" id="PF13439"/>
    </source>
</evidence>
<protein>
    <submittedName>
        <fullName evidence="3">Glycosyltransferase family 1 protein</fullName>
    </submittedName>
</protein>
<accession>A0A5R8Y202</accession>
<organism evidence="3 4">
    <name type="scientific">Arcobacter arenosus</name>
    <dbReference type="NCBI Taxonomy" id="2576037"/>
    <lineage>
        <taxon>Bacteria</taxon>
        <taxon>Pseudomonadati</taxon>
        <taxon>Campylobacterota</taxon>
        <taxon>Epsilonproteobacteria</taxon>
        <taxon>Campylobacterales</taxon>
        <taxon>Arcobacteraceae</taxon>
        <taxon>Arcobacter</taxon>
    </lineage>
</organism>
<dbReference type="PANTHER" id="PTHR45947">
    <property type="entry name" value="SULFOQUINOVOSYL TRANSFERASE SQD2"/>
    <property type="match status" value="1"/>
</dbReference>
<feature type="domain" description="Glycosyl transferase family 1" evidence="1">
    <location>
        <begin position="200"/>
        <end position="354"/>
    </location>
</feature>
<keyword evidence="3" id="KW-0808">Transferase</keyword>
<sequence>MEKIKICLVSDTVYDVNGVSRFIQDFSKEALVLKKDFCVITSTKKTHYEKISNIKNIKPLFTMKMPFYKSLDLVLPNFFKIKNEIKKLNPDLLHISTPGTVGLCALISAKILKIPVVGIYHTDFPAYMYKNTKSKFVKKGTILFLKLFYKSYKAIFSRSEEYFKTIEEQLSFKKEDLYTLKAGIDIKNFDKKFKDDSIWEKYDIKQEKFKFLYTGRISVEKNVDILLKVWMENFFKECELILVGDKEIEFLDKDKLKKSNITLVGRKQELELSQLYASSDCFIFPSTTDTLGQVVMEAMASGLPVIITNEGGPKTFVKDDCGYIIDLNNETQLSEAILKMSKKDEVYYSKKEKAYSFMRDKSISHSFLDFWNKNQEILEKLKVRN</sequence>
<dbReference type="GO" id="GO:0016758">
    <property type="term" value="F:hexosyltransferase activity"/>
    <property type="evidence" value="ECO:0007669"/>
    <property type="project" value="TreeGrafter"/>
</dbReference>
<dbReference type="Pfam" id="PF13439">
    <property type="entry name" value="Glyco_transf_4"/>
    <property type="match status" value="1"/>
</dbReference>
<dbReference type="SUPFAM" id="SSF53756">
    <property type="entry name" value="UDP-Glycosyltransferase/glycogen phosphorylase"/>
    <property type="match status" value="1"/>
</dbReference>
<dbReference type="Gene3D" id="3.40.50.2000">
    <property type="entry name" value="Glycogen Phosphorylase B"/>
    <property type="match status" value="2"/>
</dbReference>
<dbReference type="InterPro" id="IPR028098">
    <property type="entry name" value="Glyco_trans_4-like_N"/>
</dbReference>